<proteinExistence type="predicted"/>
<dbReference type="KEGG" id="mhf:MHF_0495"/>
<dbReference type="AlphaFoldDB" id="F6FHM8"/>
<reference key="2">
    <citation type="submission" date="2011-05" db="EMBL/GenBank/DDBJ databases">
        <title>The Genome of Mycoplasma haemofelis Strain Ohio2, a pathogenic hemoplasma of the cat.</title>
        <authorList>
            <person name="Santos A.P."/>
            <person name="Guimaraes A.M.S."/>
            <person name="SanMiguel P.J."/>
            <person name="Martin S.W."/>
            <person name="Messick J.B."/>
        </authorList>
    </citation>
    <scope>NUCLEOTIDE SEQUENCE</scope>
    <source>
        <strain>Ohio2</strain>
    </source>
</reference>
<organism evidence="2 3">
    <name type="scientific">Mycoplasma haemofelis (strain Ohio2)</name>
    <dbReference type="NCBI Taxonomy" id="859194"/>
    <lineage>
        <taxon>Bacteria</taxon>
        <taxon>Bacillati</taxon>
        <taxon>Mycoplasmatota</taxon>
        <taxon>Mollicutes</taxon>
        <taxon>Mycoplasmataceae</taxon>
        <taxon>Mycoplasma</taxon>
    </lineage>
</organism>
<gene>
    <name evidence="2" type="ordered locus">MHF_0495</name>
</gene>
<protein>
    <submittedName>
        <fullName evidence="2">Uncharacterized protein</fullName>
    </submittedName>
</protein>
<evidence type="ECO:0000256" key="1">
    <source>
        <dbReference type="SAM" id="MobiDB-lite"/>
    </source>
</evidence>
<dbReference type="BioCyc" id="MHAE859194:G1GR7-484-MONOMER"/>
<dbReference type="HOGENOM" id="CLU_2118340_0_0_14"/>
<name>F6FHM8_MYCHI</name>
<feature type="compositionally biased region" description="Basic and acidic residues" evidence="1">
    <location>
        <begin position="74"/>
        <end position="83"/>
    </location>
</feature>
<reference evidence="2 3" key="1">
    <citation type="journal article" date="2011" name="J. Bacteriol.">
        <title>Complete genome sequences of two hemotropic Mycoplasmas, Mycoplasma haemofelis strain Ohio2 and Mycoplasma suis strain Illinois.</title>
        <authorList>
            <person name="Messick J.B."/>
            <person name="Santos A.P."/>
            <person name="Guimaraes A.M."/>
        </authorList>
    </citation>
    <scope>NUCLEOTIDE SEQUENCE [LARGE SCALE GENOMIC DNA]</scope>
    <source>
        <strain evidence="2 3">Ohio2</strain>
    </source>
</reference>
<feature type="region of interest" description="Disordered" evidence="1">
    <location>
        <begin position="62"/>
        <end position="83"/>
    </location>
</feature>
<sequence length="114" mass="12451">MSKLLVLGVASVAVGATGLGAFFLSSPKSESQITNSLSKEESSTQVKPEKRGCKILFVNSQVETTMSEDPEGEDSVKDRPIDDGSKLKIKEGCREGKTVYLQLTEEKWTFFTSK</sequence>
<dbReference type="Proteomes" id="UP000007952">
    <property type="component" value="Chromosome"/>
</dbReference>
<dbReference type="STRING" id="859194.MHF_0495"/>
<accession>F6FHM8</accession>
<evidence type="ECO:0000313" key="3">
    <source>
        <dbReference type="Proteomes" id="UP000007952"/>
    </source>
</evidence>
<dbReference type="EMBL" id="CP002808">
    <property type="protein sequence ID" value="AEG72767.1"/>
    <property type="molecule type" value="Genomic_DNA"/>
</dbReference>
<evidence type="ECO:0000313" key="2">
    <source>
        <dbReference type="EMBL" id="AEG72767.1"/>
    </source>
</evidence>